<evidence type="ECO:0000256" key="1">
    <source>
        <dbReference type="SAM" id="SignalP"/>
    </source>
</evidence>
<dbReference type="Proteomes" id="UP000638188">
    <property type="component" value="Unassembled WGS sequence"/>
</dbReference>
<feature type="signal peptide" evidence="1">
    <location>
        <begin position="1"/>
        <end position="19"/>
    </location>
</feature>
<evidence type="ECO:0000313" key="3">
    <source>
        <dbReference type="Proteomes" id="UP000638188"/>
    </source>
</evidence>
<name>A0ABQ1Q4H3_9GAMM</name>
<feature type="chain" id="PRO_5046419349" evidence="1">
    <location>
        <begin position="20"/>
        <end position="174"/>
    </location>
</feature>
<comment type="caution">
    <text evidence="2">The sequence shown here is derived from an EMBL/GenBank/DDBJ whole genome shotgun (WGS) entry which is preliminary data.</text>
</comment>
<protein>
    <submittedName>
        <fullName evidence="2">Uncharacterized protein</fullName>
    </submittedName>
</protein>
<keyword evidence="3" id="KW-1185">Reference proteome</keyword>
<organism evidence="2 3">
    <name type="scientific">Halopseudomonas salina</name>
    <dbReference type="NCBI Taxonomy" id="1323744"/>
    <lineage>
        <taxon>Bacteria</taxon>
        <taxon>Pseudomonadati</taxon>
        <taxon>Pseudomonadota</taxon>
        <taxon>Gammaproteobacteria</taxon>
        <taxon>Pseudomonadales</taxon>
        <taxon>Pseudomonadaceae</taxon>
        <taxon>Halopseudomonas</taxon>
    </lineage>
</organism>
<evidence type="ECO:0000313" key="2">
    <source>
        <dbReference type="EMBL" id="GGD12734.1"/>
    </source>
</evidence>
<dbReference type="PROSITE" id="PS51257">
    <property type="entry name" value="PROKAR_LIPOPROTEIN"/>
    <property type="match status" value="1"/>
</dbReference>
<dbReference type="EMBL" id="BMFF01000012">
    <property type="protein sequence ID" value="GGD12734.1"/>
    <property type="molecule type" value="Genomic_DNA"/>
</dbReference>
<sequence length="174" mass="19628">MLRIIIVISALLTLLSGCATTPTTTLDTSPNFKPAQAAQAHPLEMYLHSGRLLRSGDMDEAAFWFYAGQLRYRVHLMARPNLPPDQDLALFSSLNSTLGQEVNEYIGGNPSEWEQVIENVLSWDDQTPNDFTPKDKFPSAHREVRAGLLELKEMIHKNHQEIREDRASAGLENR</sequence>
<gene>
    <name evidence="2" type="ORF">GCM10007418_34510</name>
</gene>
<proteinExistence type="predicted"/>
<keyword evidence="1" id="KW-0732">Signal</keyword>
<accession>A0ABQ1Q4H3</accession>
<dbReference type="RefSeq" id="WP_150279450.1">
    <property type="nucleotide sequence ID" value="NZ_BMFF01000012.1"/>
</dbReference>
<reference evidence="3" key="1">
    <citation type="journal article" date="2019" name="Int. J. Syst. Evol. Microbiol.">
        <title>The Global Catalogue of Microorganisms (GCM) 10K type strain sequencing project: providing services to taxonomists for standard genome sequencing and annotation.</title>
        <authorList>
            <consortium name="The Broad Institute Genomics Platform"/>
            <consortium name="The Broad Institute Genome Sequencing Center for Infectious Disease"/>
            <person name="Wu L."/>
            <person name="Ma J."/>
        </authorList>
    </citation>
    <scope>NUCLEOTIDE SEQUENCE [LARGE SCALE GENOMIC DNA]</scope>
    <source>
        <strain evidence="3">CGMCC 1.12482</strain>
    </source>
</reference>